<dbReference type="RefSeq" id="XP_033452703.1">
    <property type="nucleotide sequence ID" value="XM_033591346.1"/>
</dbReference>
<protein>
    <submittedName>
        <fullName evidence="2">Uncharacterized protein</fullName>
    </submittedName>
</protein>
<keyword evidence="1" id="KW-0812">Transmembrane</keyword>
<proteinExistence type="predicted"/>
<keyword evidence="1" id="KW-1133">Transmembrane helix</keyword>
<accession>A0A6A5RVF7</accession>
<keyword evidence="1" id="KW-0472">Membrane</keyword>
<organism evidence="2 3">
    <name type="scientific">Didymella exigua CBS 183.55</name>
    <dbReference type="NCBI Taxonomy" id="1150837"/>
    <lineage>
        <taxon>Eukaryota</taxon>
        <taxon>Fungi</taxon>
        <taxon>Dikarya</taxon>
        <taxon>Ascomycota</taxon>
        <taxon>Pezizomycotina</taxon>
        <taxon>Dothideomycetes</taxon>
        <taxon>Pleosporomycetidae</taxon>
        <taxon>Pleosporales</taxon>
        <taxon>Pleosporineae</taxon>
        <taxon>Didymellaceae</taxon>
        <taxon>Didymella</taxon>
    </lineage>
</organism>
<sequence>MTESSGERCWFVSGLVEADGWVSVWFVAGILSALCVGAGGLFERWKINRYALTLVLPSRLRQHGVGLSSVSKRVAAAVKSRRVSLGMEPALPRRCG</sequence>
<gene>
    <name evidence="2" type="ORF">M421DRAFT_417171</name>
</gene>
<dbReference type="AlphaFoldDB" id="A0A6A5RVF7"/>
<dbReference type="GeneID" id="54349014"/>
<evidence type="ECO:0000313" key="2">
    <source>
        <dbReference type="EMBL" id="KAF1932455.1"/>
    </source>
</evidence>
<keyword evidence="3" id="KW-1185">Reference proteome</keyword>
<evidence type="ECO:0000256" key="1">
    <source>
        <dbReference type="SAM" id="Phobius"/>
    </source>
</evidence>
<feature type="transmembrane region" description="Helical" evidence="1">
    <location>
        <begin position="20"/>
        <end position="42"/>
    </location>
</feature>
<name>A0A6A5RVF7_9PLEO</name>
<evidence type="ECO:0000313" key="3">
    <source>
        <dbReference type="Proteomes" id="UP000800082"/>
    </source>
</evidence>
<dbReference type="Proteomes" id="UP000800082">
    <property type="component" value="Unassembled WGS sequence"/>
</dbReference>
<reference evidence="2" key="1">
    <citation type="journal article" date="2020" name="Stud. Mycol.">
        <title>101 Dothideomycetes genomes: a test case for predicting lifestyles and emergence of pathogens.</title>
        <authorList>
            <person name="Haridas S."/>
            <person name="Albert R."/>
            <person name="Binder M."/>
            <person name="Bloem J."/>
            <person name="Labutti K."/>
            <person name="Salamov A."/>
            <person name="Andreopoulos B."/>
            <person name="Baker S."/>
            <person name="Barry K."/>
            <person name="Bills G."/>
            <person name="Bluhm B."/>
            <person name="Cannon C."/>
            <person name="Castanera R."/>
            <person name="Culley D."/>
            <person name="Daum C."/>
            <person name="Ezra D."/>
            <person name="Gonzalez J."/>
            <person name="Henrissat B."/>
            <person name="Kuo A."/>
            <person name="Liang C."/>
            <person name="Lipzen A."/>
            <person name="Lutzoni F."/>
            <person name="Magnuson J."/>
            <person name="Mondo S."/>
            <person name="Nolan M."/>
            <person name="Ohm R."/>
            <person name="Pangilinan J."/>
            <person name="Park H.-J."/>
            <person name="Ramirez L."/>
            <person name="Alfaro M."/>
            <person name="Sun H."/>
            <person name="Tritt A."/>
            <person name="Yoshinaga Y."/>
            <person name="Zwiers L.-H."/>
            <person name="Turgeon B."/>
            <person name="Goodwin S."/>
            <person name="Spatafora J."/>
            <person name="Crous P."/>
            <person name="Grigoriev I."/>
        </authorList>
    </citation>
    <scope>NUCLEOTIDE SEQUENCE</scope>
    <source>
        <strain evidence="2">CBS 183.55</strain>
    </source>
</reference>
<dbReference type="EMBL" id="ML978959">
    <property type="protein sequence ID" value="KAF1932455.1"/>
    <property type="molecule type" value="Genomic_DNA"/>
</dbReference>